<comment type="caution">
    <text evidence="2">The sequence shown here is derived from an EMBL/GenBank/DDBJ whole genome shotgun (WGS) entry which is preliminary data.</text>
</comment>
<protein>
    <submittedName>
        <fullName evidence="2">Uncharacterized protein</fullName>
    </submittedName>
</protein>
<proteinExistence type="predicted"/>
<keyword evidence="3" id="KW-1185">Reference proteome</keyword>
<feature type="region of interest" description="Disordered" evidence="1">
    <location>
        <begin position="79"/>
        <end position="110"/>
    </location>
</feature>
<dbReference type="Proteomes" id="UP001230504">
    <property type="component" value="Unassembled WGS sequence"/>
</dbReference>
<dbReference type="AlphaFoldDB" id="A0AAD8PYA0"/>
<dbReference type="RefSeq" id="XP_060413649.1">
    <property type="nucleotide sequence ID" value="XM_060563733.1"/>
</dbReference>
<dbReference type="EMBL" id="JAHLJV010000033">
    <property type="protein sequence ID" value="KAK1590151.1"/>
    <property type="molecule type" value="Genomic_DNA"/>
</dbReference>
<gene>
    <name evidence="2" type="ORF">LY79DRAFT_670085</name>
</gene>
<organism evidence="2 3">
    <name type="scientific">Colletotrichum navitas</name>
    <dbReference type="NCBI Taxonomy" id="681940"/>
    <lineage>
        <taxon>Eukaryota</taxon>
        <taxon>Fungi</taxon>
        <taxon>Dikarya</taxon>
        <taxon>Ascomycota</taxon>
        <taxon>Pezizomycotina</taxon>
        <taxon>Sordariomycetes</taxon>
        <taxon>Hypocreomycetidae</taxon>
        <taxon>Glomerellales</taxon>
        <taxon>Glomerellaceae</taxon>
        <taxon>Colletotrichum</taxon>
        <taxon>Colletotrichum graminicola species complex</taxon>
    </lineage>
</organism>
<evidence type="ECO:0000256" key="1">
    <source>
        <dbReference type="SAM" id="MobiDB-lite"/>
    </source>
</evidence>
<accession>A0AAD8PYA0</accession>
<evidence type="ECO:0000313" key="2">
    <source>
        <dbReference type="EMBL" id="KAK1590151.1"/>
    </source>
</evidence>
<reference evidence="2" key="1">
    <citation type="submission" date="2021-06" db="EMBL/GenBank/DDBJ databases">
        <title>Comparative genomics, transcriptomics and evolutionary studies reveal genomic signatures of adaptation to plant cell wall in hemibiotrophic fungi.</title>
        <authorList>
            <consortium name="DOE Joint Genome Institute"/>
            <person name="Baroncelli R."/>
            <person name="Diaz J.F."/>
            <person name="Benocci T."/>
            <person name="Peng M."/>
            <person name="Battaglia E."/>
            <person name="Haridas S."/>
            <person name="Andreopoulos W."/>
            <person name="Labutti K."/>
            <person name="Pangilinan J."/>
            <person name="Floch G.L."/>
            <person name="Makela M.R."/>
            <person name="Henrissat B."/>
            <person name="Grigoriev I.V."/>
            <person name="Crouch J.A."/>
            <person name="De Vries R.P."/>
            <person name="Sukno S.A."/>
            <person name="Thon M.R."/>
        </authorList>
    </citation>
    <scope>NUCLEOTIDE SEQUENCE</scope>
    <source>
        <strain evidence="2">CBS 125086</strain>
    </source>
</reference>
<name>A0AAD8PYA0_9PEZI</name>
<sequence length="110" mass="12582">MGDGSVVYESETINGRVVNYRNAGPPTFQWDEVRPEAGYGWAGHAIYAAYNDQIKAHEEVPNDDEWSRSLREVDSEYFPYEQWHHQNPPPELQDESQQDLRAATGGEATR</sequence>
<evidence type="ECO:0000313" key="3">
    <source>
        <dbReference type="Proteomes" id="UP001230504"/>
    </source>
</evidence>
<dbReference type="GeneID" id="85447973"/>